<dbReference type="EMBL" id="BSOE01000048">
    <property type="protein sequence ID" value="GLR04924.1"/>
    <property type="molecule type" value="Genomic_DNA"/>
</dbReference>
<sequence length="260" mass="29349">MTVLMAKLLSVKLYEKENKNQIINNIKIGSQGVLGRKDYWPIANKVLKPSIKYPDRHPWHSKALSSHITGHHIISVASLKTLKSDYKTLLRLSKYNVNHPRNIVGLPTSPQVACQLNVPLHYSSHTSDAIPTIEDSPSYHVISSMLIKKMISLLLSKGICPGDSLEEQKKVLLNIDYISAIKLKYITNFKIVLHKTGVDYLKGNIGCGGVEKESLKKEGRECETRLHSYPFSKNDLMTSDHSRLLTIYEIENSRVVYNAN</sequence>
<protein>
    <submittedName>
        <fullName evidence="1">Uncharacterized protein</fullName>
    </submittedName>
</protein>
<name>A0ABQ5Y4G7_9VIBR</name>
<evidence type="ECO:0000313" key="2">
    <source>
        <dbReference type="Proteomes" id="UP001156669"/>
    </source>
</evidence>
<dbReference type="Proteomes" id="UP001156669">
    <property type="component" value="Unassembled WGS sequence"/>
</dbReference>
<reference evidence="2" key="1">
    <citation type="journal article" date="2019" name="Int. J. Syst. Evol. Microbiol.">
        <title>The Global Catalogue of Microorganisms (GCM) 10K type strain sequencing project: providing services to taxonomists for standard genome sequencing and annotation.</title>
        <authorList>
            <consortium name="The Broad Institute Genomics Platform"/>
            <consortium name="The Broad Institute Genome Sequencing Center for Infectious Disease"/>
            <person name="Wu L."/>
            <person name="Ma J."/>
        </authorList>
    </citation>
    <scope>NUCLEOTIDE SEQUENCE [LARGE SCALE GENOMIC DNA]</scope>
    <source>
        <strain evidence="2">NBRC 110633</strain>
    </source>
</reference>
<proteinExistence type="predicted"/>
<organism evidence="1 2">
    <name type="scientific">Vibrio hyugaensis</name>
    <dbReference type="NCBI Taxonomy" id="1534743"/>
    <lineage>
        <taxon>Bacteria</taxon>
        <taxon>Pseudomonadati</taxon>
        <taxon>Pseudomonadota</taxon>
        <taxon>Gammaproteobacteria</taxon>
        <taxon>Vibrionales</taxon>
        <taxon>Vibrionaceae</taxon>
        <taxon>Vibrio</taxon>
    </lineage>
</organism>
<comment type="caution">
    <text evidence="1">The sequence shown here is derived from an EMBL/GenBank/DDBJ whole genome shotgun (WGS) entry which is preliminary data.</text>
</comment>
<dbReference type="RefSeq" id="WP_045399794.1">
    <property type="nucleotide sequence ID" value="NZ_BBLD01000024.1"/>
</dbReference>
<accession>A0ABQ5Y4G7</accession>
<gene>
    <name evidence="1" type="ORF">GCM10007906_25120</name>
</gene>
<keyword evidence="2" id="KW-1185">Reference proteome</keyword>
<evidence type="ECO:0000313" key="1">
    <source>
        <dbReference type="EMBL" id="GLR04924.1"/>
    </source>
</evidence>